<gene>
    <name evidence="2" type="ORF">C7B45_17145</name>
</gene>
<evidence type="ECO:0000313" key="3">
    <source>
        <dbReference type="Proteomes" id="UP000241848"/>
    </source>
</evidence>
<reference evidence="2 3" key="1">
    <citation type="journal article" date="2014" name="BMC Genomics">
        <title>Comparison of environmental and isolate Sulfobacillus genomes reveals diverse carbon, sulfur, nitrogen, and hydrogen metabolisms.</title>
        <authorList>
            <person name="Justice N.B."/>
            <person name="Norman A."/>
            <person name="Brown C.T."/>
            <person name="Singh A."/>
            <person name="Thomas B.C."/>
            <person name="Banfield J.F."/>
        </authorList>
    </citation>
    <scope>NUCLEOTIDE SEQUENCE [LARGE SCALE GENOMIC DNA]</scope>
    <source>
        <strain evidence="2">AMDSBA3</strain>
    </source>
</reference>
<sequence>MQRLEAYFWRITVTDDVGANHEEPGAATGTVDGDHTVSRPVPVDAAELAVVVEPNCTRNVPCYRFTIPTAAILRMESPRTIRGFHAASVRGRRQPPP</sequence>
<feature type="region of interest" description="Disordered" evidence="1">
    <location>
        <begin position="18"/>
        <end position="37"/>
    </location>
</feature>
<evidence type="ECO:0000313" key="2">
    <source>
        <dbReference type="EMBL" id="PSR19992.1"/>
    </source>
</evidence>
<protein>
    <submittedName>
        <fullName evidence="2">Uncharacterized protein</fullName>
    </submittedName>
</protein>
<accession>A0A2T2WCM5</accession>
<dbReference type="Proteomes" id="UP000241848">
    <property type="component" value="Unassembled WGS sequence"/>
</dbReference>
<evidence type="ECO:0000256" key="1">
    <source>
        <dbReference type="SAM" id="MobiDB-lite"/>
    </source>
</evidence>
<name>A0A2T2WCM5_9FIRM</name>
<dbReference type="EMBL" id="PXYV01000100">
    <property type="protein sequence ID" value="PSR19992.1"/>
    <property type="molecule type" value="Genomic_DNA"/>
</dbReference>
<proteinExistence type="predicted"/>
<comment type="caution">
    <text evidence="2">The sequence shown here is derived from an EMBL/GenBank/DDBJ whole genome shotgun (WGS) entry which is preliminary data.</text>
</comment>
<dbReference type="AlphaFoldDB" id="A0A2T2WCM5"/>
<organism evidence="2 3">
    <name type="scientific">Sulfobacillus acidophilus</name>
    <dbReference type="NCBI Taxonomy" id="53633"/>
    <lineage>
        <taxon>Bacteria</taxon>
        <taxon>Bacillati</taxon>
        <taxon>Bacillota</taxon>
        <taxon>Clostridia</taxon>
        <taxon>Eubacteriales</taxon>
        <taxon>Clostridiales Family XVII. Incertae Sedis</taxon>
        <taxon>Sulfobacillus</taxon>
    </lineage>
</organism>